<proteinExistence type="predicted"/>
<keyword evidence="3" id="KW-1185">Reference proteome</keyword>
<gene>
    <name evidence="2" type="ORF">PISMIDRAFT_683208</name>
</gene>
<evidence type="ECO:0000313" key="3">
    <source>
        <dbReference type="Proteomes" id="UP000054018"/>
    </source>
</evidence>
<reference evidence="2 3" key="1">
    <citation type="submission" date="2014-04" db="EMBL/GenBank/DDBJ databases">
        <authorList>
            <consortium name="DOE Joint Genome Institute"/>
            <person name="Kuo A."/>
            <person name="Kohler A."/>
            <person name="Costa M.D."/>
            <person name="Nagy L.G."/>
            <person name="Floudas D."/>
            <person name="Copeland A."/>
            <person name="Barry K.W."/>
            <person name="Cichocki N."/>
            <person name="Veneault-Fourrey C."/>
            <person name="LaButti K."/>
            <person name="Lindquist E.A."/>
            <person name="Lipzen A."/>
            <person name="Lundell T."/>
            <person name="Morin E."/>
            <person name="Murat C."/>
            <person name="Sun H."/>
            <person name="Tunlid A."/>
            <person name="Henrissat B."/>
            <person name="Grigoriev I.V."/>
            <person name="Hibbett D.S."/>
            <person name="Martin F."/>
            <person name="Nordberg H.P."/>
            <person name="Cantor M.N."/>
            <person name="Hua S.X."/>
        </authorList>
    </citation>
    <scope>NUCLEOTIDE SEQUENCE [LARGE SCALE GENOMIC DNA]</scope>
    <source>
        <strain evidence="2 3">441</strain>
    </source>
</reference>
<dbReference type="EMBL" id="KN833784">
    <property type="protein sequence ID" value="KIK19426.1"/>
    <property type="molecule type" value="Genomic_DNA"/>
</dbReference>
<accession>A0A0C9YS07</accession>
<protein>
    <submittedName>
        <fullName evidence="2">Uncharacterized protein</fullName>
    </submittedName>
</protein>
<dbReference type="Proteomes" id="UP000054018">
    <property type="component" value="Unassembled WGS sequence"/>
</dbReference>
<evidence type="ECO:0000313" key="2">
    <source>
        <dbReference type="EMBL" id="KIK19426.1"/>
    </source>
</evidence>
<reference evidence="3" key="2">
    <citation type="submission" date="2015-01" db="EMBL/GenBank/DDBJ databases">
        <title>Evolutionary Origins and Diversification of the Mycorrhizal Mutualists.</title>
        <authorList>
            <consortium name="DOE Joint Genome Institute"/>
            <consortium name="Mycorrhizal Genomics Consortium"/>
            <person name="Kohler A."/>
            <person name="Kuo A."/>
            <person name="Nagy L.G."/>
            <person name="Floudas D."/>
            <person name="Copeland A."/>
            <person name="Barry K.W."/>
            <person name="Cichocki N."/>
            <person name="Veneault-Fourrey C."/>
            <person name="LaButti K."/>
            <person name="Lindquist E.A."/>
            <person name="Lipzen A."/>
            <person name="Lundell T."/>
            <person name="Morin E."/>
            <person name="Murat C."/>
            <person name="Riley R."/>
            <person name="Ohm R."/>
            <person name="Sun H."/>
            <person name="Tunlid A."/>
            <person name="Henrissat B."/>
            <person name="Grigoriev I.V."/>
            <person name="Hibbett D.S."/>
            <person name="Martin F."/>
        </authorList>
    </citation>
    <scope>NUCLEOTIDE SEQUENCE [LARGE SCALE GENOMIC DNA]</scope>
    <source>
        <strain evidence="3">441</strain>
    </source>
</reference>
<sequence length="89" mass="9954">MEGRIESHLERRERVIRKLKTTGVIVHSKWTCEGAFSDKDTASLRSILWATYRCLPESYSDMGPGVSIPLGEPSRSKSHRAARGVIIKG</sequence>
<feature type="region of interest" description="Disordered" evidence="1">
    <location>
        <begin position="67"/>
        <end position="89"/>
    </location>
</feature>
<organism evidence="2 3">
    <name type="scientific">Pisolithus microcarpus 441</name>
    <dbReference type="NCBI Taxonomy" id="765257"/>
    <lineage>
        <taxon>Eukaryota</taxon>
        <taxon>Fungi</taxon>
        <taxon>Dikarya</taxon>
        <taxon>Basidiomycota</taxon>
        <taxon>Agaricomycotina</taxon>
        <taxon>Agaricomycetes</taxon>
        <taxon>Agaricomycetidae</taxon>
        <taxon>Boletales</taxon>
        <taxon>Sclerodermatineae</taxon>
        <taxon>Pisolithaceae</taxon>
        <taxon>Pisolithus</taxon>
    </lineage>
</organism>
<dbReference type="HOGENOM" id="CLU_2455569_0_0_1"/>
<name>A0A0C9YS07_9AGAM</name>
<evidence type="ECO:0000256" key="1">
    <source>
        <dbReference type="SAM" id="MobiDB-lite"/>
    </source>
</evidence>
<dbReference type="AlphaFoldDB" id="A0A0C9YS07"/>